<dbReference type="EMBL" id="JBHSFP010000016">
    <property type="protein sequence ID" value="MFC4533590.1"/>
    <property type="molecule type" value="Genomic_DNA"/>
</dbReference>
<evidence type="ECO:0000313" key="2">
    <source>
        <dbReference type="EMBL" id="MFC4533590.1"/>
    </source>
</evidence>
<name>A0ABV9CL43_9ACTN</name>
<sequence length="348" mass="38187">MRTEEELAGALRAIAERTPQVDLLAGVATKRRRRRHRRARAVLASACAAALGWGALIMWPSPPRTTVETTPPDKTIEQVWPQAVFTMPGRYRPLAAISATQVLVREEPGTIEVYDVTTRRARVVARLSQAPAQVAVDDERVAWLAEGYLWTAPLRGDGEAGRVGPVENEAADRIALADDHVAWSAPLDGVWWRSVSEGNRPARVARSKGLQLTAWPWATDEPLDVRTNPTKIVNLENGRTTTITPARGVEGLRCGPTWCLGTRGDDSVVQRIDGSRLRVPKGLHAYPLHYPYEDRFIIGATAVYDAHTDRLVPFQAPNGEWSTGQGLIFWSQNGAVRGVNLAAVPPAR</sequence>
<accession>A0ABV9CL43</accession>
<keyword evidence="1" id="KW-0472">Membrane</keyword>
<dbReference type="Proteomes" id="UP001596004">
    <property type="component" value="Unassembled WGS sequence"/>
</dbReference>
<protein>
    <submittedName>
        <fullName evidence="2">Uncharacterized protein</fullName>
    </submittedName>
</protein>
<proteinExistence type="predicted"/>
<dbReference type="RefSeq" id="WP_380843196.1">
    <property type="nucleotide sequence ID" value="NZ_JBHSFP010000016.1"/>
</dbReference>
<reference evidence="3" key="1">
    <citation type="journal article" date="2019" name="Int. J. Syst. Evol. Microbiol.">
        <title>The Global Catalogue of Microorganisms (GCM) 10K type strain sequencing project: providing services to taxonomists for standard genome sequencing and annotation.</title>
        <authorList>
            <consortium name="The Broad Institute Genomics Platform"/>
            <consortium name="The Broad Institute Genome Sequencing Center for Infectious Disease"/>
            <person name="Wu L."/>
            <person name="Ma J."/>
        </authorList>
    </citation>
    <scope>NUCLEOTIDE SEQUENCE [LARGE SCALE GENOMIC DNA]</scope>
    <source>
        <strain evidence="3">CGMCC 4.7132</strain>
    </source>
</reference>
<evidence type="ECO:0000313" key="3">
    <source>
        <dbReference type="Proteomes" id="UP001596004"/>
    </source>
</evidence>
<evidence type="ECO:0000256" key="1">
    <source>
        <dbReference type="SAM" id="Phobius"/>
    </source>
</evidence>
<organism evidence="2 3">
    <name type="scientific">Sphaerisporangium dianthi</name>
    <dbReference type="NCBI Taxonomy" id="1436120"/>
    <lineage>
        <taxon>Bacteria</taxon>
        <taxon>Bacillati</taxon>
        <taxon>Actinomycetota</taxon>
        <taxon>Actinomycetes</taxon>
        <taxon>Streptosporangiales</taxon>
        <taxon>Streptosporangiaceae</taxon>
        <taxon>Sphaerisporangium</taxon>
    </lineage>
</organism>
<feature type="transmembrane region" description="Helical" evidence="1">
    <location>
        <begin position="41"/>
        <end position="59"/>
    </location>
</feature>
<keyword evidence="3" id="KW-1185">Reference proteome</keyword>
<keyword evidence="1" id="KW-1133">Transmembrane helix</keyword>
<keyword evidence="1" id="KW-0812">Transmembrane</keyword>
<gene>
    <name evidence="2" type="ORF">ACFO60_22700</name>
</gene>
<comment type="caution">
    <text evidence="2">The sequence shown here is derived from an EMBL/GenBank/DDBJ whole genome shotgun (WGS) entry which is preliminary data.</text>
</comment>